<dbReference type="AlphaFoldDB" id="A0AAN8VAN3"/>
<name>A0AAN8VAN3_9MAGN</name>
<organism evidence="1 2">
    <name type="scientific">Dillenia turbinata</name>
    <dbReference type="NCBI Taxonomy" id="194707"/>
    <lineage>
        <taxon>Eukaryota</taxon>
        <taxon>Viridiplantae</taxon>
        <taxon>Streptophyta</taxon>
        <taxon>Embryophyta</taxon>
        <taxon>Tracheophyta</taxon>
        <taxon>Spermatophyta</taxon>
        <taxon>Magnoliopsida</taxon>
        <taxon>eudicotyledons</taxon>
        <taxon>Gunneridae</taxon>
        <taxon>Pentapetalae</taxon>
        <taxon>Dilleniales</taxon>
        <taxon>Dilleniaceae</taxon>
        <taxon>Dillenia</taxon>
    </lineage>
</organism>
<sequence length="113" mass="12515">MGMHLPTKLRISQACTGLHNASYHKMVRLQEVFPKHAPKDRNRSVGKIGLSRGMNKATLAIAVNEAALERTEVVKTEFDDMGMDGFGSKGCMEFGTVLELVYEVRVVHSLPEV</sequence>
<keyword evidence="2" id="KW-1185">Reference proteome</keyword>
<reference evidence="1 2" key="1">
    <citation type="submission" date="2023-12" db="EMBL/GenBank/DDBJ databases">
        <title>A high-quality genome assembly for Dillenia turbinata (Dilleniales).</title>
        <authorList>
            <person name="Chanderbali A."/>
        </authorList>
    </citation>
    <scope>NUCLEOTIDE SEQUENCE [LARGE SCALE GENOMIC DNA]</scope>
    <source>
        <strain evidence="1">LSX21</strain>
        <tissue evidence="1">Leaf</tissue>
    </source>
</reference>
<dbReference type="Proteomes" id="UP001370490">
    <property type="component" value="Unassembled WGS sequence"/>
</dbReference>
<gene>
    <name evidence="1" type="ORF">RJ641_004779</name>
</gene>
<comment type="caution">
    <text evidence="1">The sequence shown here is derived from an EMBL/GenBank/DDBJ whole genome shotgun (WGS) entry which is preliminary data.</text>
</comment>
<proteinExistence type="predicted"/>
<protein>
    <submittedName>
        <fullName evidence="1">Uncharacterized protein</fullName>
    </submittedName>
</protein>
<evidence type="ECO:0000313" key="1">
    <source>
        <dbReference type="EMBL" id="KAK6930685.1"/>
    </source>
</evidence>
<evidence type="ECO:0000313" key="2">
    <source>
        <dbReference type="Proteomes" id="UP001370490"/>
    </source>
</evidence>
<dbReference type="EMBL" id="JBAMMX010000012">
    <property type="protein sequence ID" value="KAK6930685.1"/>
    <property type="molecule type" value="Genomic_DNA"/>
</dbReference>
<accession>A0AAN8VAN3</accession>